<reference evidence="1 2" key="1">
    <citation type="submission" date="2016-11" db="EMBL/GenBank/DDBJ databases">
        <title>Genome sequence of Sphingomonas jeddahensis G39.</title>
        <authorList>
            <person name="Poehlein A."/>
            <person name="Wuebbeler J.H."/>
            <person name="Steinbuechel A."/>
            <person name="Daniel R."/>
        </authorList>
    </citation>
    <scope>NUCLEOTIDE SEQUENCE [LARGE SCALE GENOMIC DNA]</scope>
    <source>
        <strain evidence="1 2">G39</strain>
    </source>
</reference>
<evidence type="ECO:0000313" key="2">
    <source>
        <dbReference type="Proteomes" id="UP000188729"/>
    </source>
</evidence>
<organism evidence="1 2">
    <name type="scientific">Sphingomonas jeddahensis</name>
    <dbReference type="NCBI Taxonomy" id="1915074"/>
    <lineage>
        <taxon>Bacteria</taxon>
        <taxon>Pseudomonadati</taxon>
        <taxon>Pseudomonadota</taxon>
        <taxon>Alphaproteobacteria</taxon>
        <taxon>Sphingomonadales</taxon>
        <taxon>Sphingomonadaceae</taxon>
        <taxon>Sphingomonas</taxon>
    </lineage>
</organism>
<protein>
    <submittedName>
        <fullName evidence="1">Uncharacterized protein</fullName>
    </submittedName>
</protein>
<comment type="caution">
    <text evidence="1">The sequence shown here is derived from an EMBL/GenBank/DDBJ whole genome shotgun (WGS) entry which is preliminary data.</text>
</comment>
<dbReference type="EMBL" id="MPSB01000001">
    <property type="protein sequence ID" value="ONF97735.1"/>
    <property type="molecule type" value="Genomic_DNA"/>
</dbReference>
<sequence length="164" mass="17038">MVRHVIVTAAALALLGGCTIPIPEKENEIDYGNGALFNESNAADVVQSADSGSGGAGAGAIVLDGRIPAAFLGRWGLVPGDCTSTAGNNKGLMTVEPDRLTFYESRATIAKLEGISPTELRATLAFTGEGQEWTQETPLILENDGAALTRVADGQTLRYTRCGA</sequence>
<dbReference type="AlphaFoldDB" id="A0A1V2EZ31"/>
<evidence type="ECO:0000313" key="1">
    <source>
        <dbReference type="EMBL" id="ONF97735.1"/>
    </source>
</evidence>
<gene>
    <name evidence="1" type="ORF">SPHI_03710</name>
</gene>
<dbReference type="RefSeq" id="WP_096348705.1">
    <property type="nucleotide sequence ID" value="NZ_MPSB01000001.1"/>
</dbReference>
<dbReference type="Proteomes" id="UP000188729">
    <property type="component" value="Unassembled WGS sequence"/>
</dbReference>
<keyword evidence="2" id="KW-1185">Reference proteome</keyword>
<dbReference type="OrthoDB" id="6057763at2"/>
<dbReference type="PROSITE" id="PS51257">
    <property type="entry name" value="PROKAR_LIPOPROTEIN"/>
    <property type="match status" value="1"/>
</dbReference>
<proteinExistence type="predicted"/>
<dbReference type="STRING" id="1915074.SPHI_03710"/>
<accession>A0A1V2EZ31</accession>
<name>A0A1V2EZ31_9SPHN</name>